<protein>
    <submittedName>
        <fullName evidence="2">Uncharacterized protein</fullName>
    </submittedName>
</protein>
<keyword evidence="1" id="KW-0732">Signal</keyword>
<name>A0A075B2K3_ROZAC</name>
<feature type="chain" id="PRO_5001705853" evidence="1">
    <location>
        <begin position="19"/>
        <end position="98"/>
    </location>
</feature>
<dbReference type="EMBL" id="KE560428">
    <property type="protein sequence ID" value="EPZ36825.1"/>
    <property type="molecule type" value="Genomic_DNA"/>
</dbReference>
<keyword evidence="3" id="KW-1185">Reference proteome</keyword>
<accession>A0A075B2K3</accession>
<feature type="signal peptide" evidence="1">
    <location>
        <begin position="1"/>
        <end position="18"/>
    </location>
</feature>
<dbReference type="HOGENOM" id="CLU_2334823_0_0_1"/>
<evidence type="ECO:0000256" key="1">
    <source>
        <dbReference type="SAM" id="SignalP"/>
    </source>
</evidence>
<dbReference type="AlphaFoldDB" id="A0A075B2K3"/>
<organism evidence="2 3">
    <name type="scientific">Rozella allomycis (strain CSF55)</name>
    <dbReference type="NCBI Taxonomy" id="988480"/>
    <lineage>
        <taxon>Eukaryota</taxon>
        <taxon>Fungi</taxon>
        <taxon>Fungi incertae sedis</taxon>
        <taxon>Cryptomycota</taxon>
        <taxon>Cryptomycota incertae sedis</taxon>
        <taxon>Rozella</taxon>
    </lineage>
</organism>
<reference evidence="2 3" key="1">
    <citation type="journal article" date="2013" name="Curr. Biol.">
        <title>Shared signatures of parasitism and phylogenomics unite Cryptomycota and microsporidia.</title>
        <authorList>
            <person name="James T.Y."/>
            <person name="Pelin A."/>
            <person name="Bonen L."/>
            <person name="Ahrendt S."/>
            <person name="Sain D."/>
            <person name="Corradi N."/>
            <person name="Stajich J.E."/>
        </authorList>
    </citation>
    <scope>NUCLEOTIDE SEQUENCE [LARGE SCALE GENOMIC DNA]</scope>
    <source>
        <strain evidence="2 3">CSF55</strain>
    </source>
</reference>
<evidence type="ECO:0000313" key="2">
    <source>
        <dbReference type="EMBL" id="EPZ36825.1"/>
    </source>
</evidence>
<sequence length="98" mass="11119">MALSQLSFLSIVSISILSESKIEEGNCRIESLGEMFKILFVEWEIEVDYCGIQHVNQGPKVPKNLIADRGITDSFLKTIQLYTLEPFQTTVSKPFRAH</sequence>
<evidence type="ECO:0000313" key="3">
    <source>
        <dbReference type="Proteomes" id="UP000030755"/>
    </source>
</evidence>
<gene>
    <name evidence="2" type="ORF">O9G_002106</name>
</gene>
<dbReference type="Proteomes" id="UP000030755">
    <property type="component" value="Unassembled WGS sequence"/>
</dbReference>
<proteinExistence type="predicted"/>